<dbReference type="CDD" id="cd16663">
    <property type="entry name" value="RING-Ubox_PPIL2"/>
    <property type="match status" value="1"/>
</dbReference>
<dbReference type="Proteomes" id="UP000305067">
    <property type="component" value="Unassembled WGS sequence"/>
</dbReference>
<keyword evidence="8" id="KW-0833">Ubl conjugation pathway</keyword>
<dbReference type="InterPro" id="IPR002130">
    <property type="entry name" value="Cyclophilin-type_PPIase_dom"/>
</dbReference>
<feature type="region of interest" description="Disordered" evidence="10">
    <location>
        <begin position="439"/>
        <end position="460"/>
    </location>
</feature>
<sequence>MGHGNSNKLYITHDEHTGRYGDHSSSKGFKGKVEAPHPGARTPFDCCALSFQPFNHPVCAREPDGSGYVFDLVNIVPWLKQHNNTHPITKEPLTTQDLITLHYSRKEATNEIHDPISFKPFNEHSHIVAIATTGNVFLAESIKGNVDLVNDVPFKKQDVITLQNPHGLPPASVASASAQAKAVPAEAKKAVAAKAPVEKLKAETPWNISPYSSGMPGASLTSTSVDPQNGNNTRLLWDEEELMFEEISSTLKGKGKEKDVGKRRAYVRVVTNLGGGSLNLELFCEKAPKTCYNFLMLAKAGKYDNCLFHRLIPGFMAQTGDPTGTGAGGESHWGIPFRDEHDLRNAALHDERGVLAMANKGAGTNGSQWYVTFKATPHLDKKHTVFGKLVGGEDVLDAMEKVRRKEGTDKPLKPLMITEVIIYQDPFEEYKTRLAKKLAKRAESKHHPAEAPKDTKPKDDMNWFGSKVGAGQKPAASTGVGGGVGKYLNLKRPLEASAPANPPPHENDKKKRKVATGFGDFSGW</sequence>
<evidence type="ECO:0000256" key="2">
    <source>
        <dbReference type="ARBA" id="ARBA00000971"/>
    </source>
</evidence>
<name>A0A5C3QXG4_9AGAR</name>
<feature type="region of interest" description="Disordered" evidence="10">
    <location>
        <begin position="492"/>
        <end position="524"/>
    </location>
</feature>
<dbReference type="AlphaFoldDB" id="A0A5C3QXG4"/>
<dbReference type="GO" id="GO:0061630">
    <property type="term" value="F:ubiquitin protein ligase activity"/>
    <property type="evidence" value="ECO:0007669"/>
    <property type="project" value="UniProtKB-EC"/>
</dbReference>
<evidence type="ECO:0000256" key="5">
    <source>
        <dbReference type="ARBA" id="ARBA00007930"/>
    </source>
</evidence>
<dbReference type="Gene3D" id="2.40.100.10">
    <property type="entry name" value="Cyclophilin-like"/>
    <property type="match status" value="1"/>
</dbReference>
<dbReference type="PANTHER" id="PTHR45625">
    <property type="entry name" value="PEPTIDYL-PROLYL CIS-TRANS ISOMERASE-RELATED"/>
    <property type="match status" value="1"/>
</dbReference>
<dbReference type="SMART" id="SM00504">
    <property type="entry name" value="Ubox"/>
    <property type="match status" value="1"/>
</dbReference>
<evidence type="ECO:0000256" key="6">
    <source>
        <dbReference type="ARBA" id="ARBA00012483"/>
    </source>
</evidence>
<feature type="compositionally biased region" description="Basic and acidic residues" evidence="10">
    <location>
        <begin position="440"/>
        <end position="460"/>
    </location>
</feature>
<dbReference type="InterPro" id="IPR044666">
    <property type="entry name" value="Cyclophilin_A-like"/>
</dbReference>
<proteinExistence type="inferred from homology"/>
<dbReference type="Gene3D" id="3.30.40.10">
    <property type="entry name" value="Zinc/RING finger domain, C3HC4 (zinc finger)"/>
    <property type="match status" value="1"/>
</dbReference>
<dbReference type="InterPro" id="IPR026951">
    <property type="entry name" value="PPIL2_U-box_dom"/>
</dbReference>
<comment type="similarity">
    <text evidence="5">Belongs to the cyclophilin-type PPIase family. PPIL2 subfamily.</text>
</comment>
<dbReference type="GO" id="GO:0006457">
    <property type="term" value="P:protein folding"/>
    <property type="evidence" value="ECO:0007669"/>
    <property type="project" value="InterPro"/>
</dbReference>
<dbReference type="PANTHER" id="PTHR45625:SF1">
    <property type="entry name" value="RING-TYPE E3 UBIQUITIN-PROTEIN LIGASE PPIL2"/>
    <property type="match status" value="1"/>
</dbReference>
<evidence type="ECO:0000256" key="3">
    <source>
        <dbReference type="ARBA" id="ARBA00003697"/>
    </source>
</evidence>
<dbReference type="OrthoDB" id="407558at2759"/>
<comment type="catalytic activity">
    <reaction evidence="1">
        <text>S-ubiquitinyl-[E2 ubiquitin-conjugating enzyme]-L-cysteine + [acceptor protein]-L-lysine = [E2 ubiquitin-conjugating enzyme]-L-cysteine + N(6)-ubiquitinyl-[acceptor protein]-L-lysine.</text>
        <dbReference type="EC" id="2.3.2.27"/>
    </reaction>
</comment>
<dbReference type="SUPFAM" id="SSF57850">
    <property type="entry name" value="RING/U-box"/>
    <property type="match status" value="1"/>
</dbReference>
<organism evidence="13 14">
    <name type="scientific">Pterulicium gracile</name>
    <dbReference type="NCBI Taxonomy" id="1884261"/>
    <lineage>
        <taxon>Eukaryota</taxon>
        <taxon>Fungi</taxon>
        <taxon>Dikarya</taxon>
        <taxon>Basidiomycota</taxon>
        <taxon>Agaricomycotina</taxon>
        <taxon>Agaricomycetes</taxon>
        <taxon>Agaricomycetidae</taxon>
        <taxon>Agaricales</taxon>
        <taxon>Pleurotineae</taxon>
        <taxon>Pterulaceae</taxon>
        <taxon>Pterulicium</taxon>
    </lineage>
</organism>
<evidence type="ECO:0000256" key="8">
    <source>
        <dbReference type="ARBA" id="ARBA00022786"/>
    </source>
</evidence>
<comment type="catalytic activity">
    <reaction evidence="2">
        <text>[protein]-peptidylproline (omega=180) = [protein]-peptidylproline (omega=0)</text>
        <dbReference type="Rhea" id="RHEA:16237"/>
        <dbReference type="Rhea" id="RHEA-COMP:10747"/>
        <dbReference type="Rhea" id="RHEA-COMP:10748"/>
        <dbReference type="ChEBI" id="CHEBI:83833"/>
        <dbReference type="ChEBI" id="CHEBI:83834"/>
        <dbReference type="EC" id="5.2.1.8"/>
    </reaction>
</comment>
<dbReference type="Pfam" id="PF00160">
    <property type="entry name" value="Pro_isomerase"/>
    <property type="match status" value="1"/>
</dbReference>
<dbReference type="InterPro" id="IPR003613">
    <property type="entry name" value="Ubox_domain"/>
</dbReference>
<evidence type="ECO:0000256" key="1">
    <source>
        <dbReference type="ARBA" id="ARBA00000900"/>
    </source>
</evidence>
<dbReference type="EMBL" id="ML178815">
    <property type="protein sequence ID" value="TFL06703.1"/>
    <property type="molecule type" value="Genomic_DNA"/>
</dbReference>
<feature type="domain" description="U-box" evidence="12">
    <location>
        <begin position="40"/>
        <end position="119"/>
    </location>
</feature>
<keyword evidence="14" id="KW-1185">Reference proteome</keyword>
<dbReference type="InterPro" id="IPR013083">
    <property type="entry name" value="Znf_RING/FYVE/PHD"/>
</dbReference>
<dbReference type="PROSITE" id="PS00170">
    <property type="entry name" value="CSA_PPIASE_1"/>
    <property type="match status" value="1"/>
</dbReference>
<comment type="subcellular location">
    <subcellularLocation>
        <location evidence="4">Nucleus</location>
    </subcellularLocation>
</comment>
<reference evidence="13 14" key="1">
    <citation type="journal article" date="2019" name="Nat. Ecol. Evol.">
        <title>Megaphylogeny resolves global patterns of mushroom evolution.</title>
        <authorList>
            <person name="Varga T."/>
            <person name="Krizsan K."/>
            <person name="Foldi C."/>
            <person name="Dima B."/>
            <person name="Sanchez-Garcia M."/>
            <person name="Sanchez-Ramirez S."/>
            <person name="Szollosi G.J."/>
            <person name="Szarkandi J.G."/>
            <person name="Papp V."/>
            <person name="Albert L."/>
            <person name="Andreopoulos W."/>
            <person name="Angelini C."/>
            <person name="Antonin V."/>
            <person name="Barry K.W."/>
            <person name="Bougher N.L."/>
            <person name="Buchanan P."/>
            <person name="Buyck B."/>
            <person name="Bense V."/>
            <person name="Catcheside P."/>
            <person name="Chovatia M."/>
            <person name="Cooper J."/>
            <person name="Damon W."/>
            <person name="Desjardin D."/>
            <person name="Finy P."/>
            <person name="Geml J."/>
            <person name="Haridas S."/>
            <person name="Hughes K."/>
            <person name="Justo A."/>
            <person name="Karasinski D."/>
            <person name="Kautmanova I."/>
            <person name="Kiss B."/>
            <person name="Kocsube S."/>
            <person name="Kotiranta H."/>
            <person name="LaButti K.M."/>
            <person name="Lechner B.E."/>
            <person name="Liimatainen K."/>
            <person name="Lipzen A."/>
            <person name="Lukacs Z."/>
            <person name="Mihaltcheva S."/>
            <person name="Morgado L.N."/>
            <person name="Niskanen T."/>
            <person name="Noordeloos M.E."/>
            <person name="Ohm R.A."/>
            <person name="Ortiz-Santana B."/>
            <person name="Ovrebo C."/>
            <person name="Racz N."/>
            <person name="Riley R."/>
            <person name="Savchenko A."/>
            <person name="Shiryaev A."/>
            <person name="Soop K."/>
            <person name="Spirin V."/>
            <person name="Szebenyi C."/>
            <person name="Tomsovsky M."/>
            <person name="Tulloss R.E."/>
            <person name="Uehling J."/>
            <person name="Grigoriev I.V."/>
            <person name="Vagvolgyi C."/>
            <person name="Papp T."/>
            <person name="Martin F.M."/>
            <person name="Miettinen O."/>
            <person name="Hibbett D.S."/>
            <person name="Nagy L.G."/>
        </authorList>
    </citation>
    <scope>NUCLEOTIDE SEQUENCE [LARGE SCALE GENOMIC DNA]</scope>
    <source>
        <strain evidence="13 14">CBS 309.79</strain>
    </source>
</reference>
<dbReference type="FunFam" id="3.30.40.10:FF:000079">
    <property type="entry name" value="Peptidyl-prolyl cis-trans isomerase 2"/>
    <property type="match status" value="1"/>
</dbReference>
<dbReference type="PROSITE" id="PS50072">
    <property type="entry name" value="CSA_PPIASE_2"/>
    <property type="match status" value="1"/>
</dbReference>
<dbReference type="SUPFAM" id="SSF50891">
    <property type="entry name" value="Cyclophilin-like"/>
    <property type="match status" value="1"/>
</dbReference>
<comment type="function">
    <text evidence="3">May catalyze the cis-trans isomerization of proline imidic peptide bonds in oligopeptides thereby assisting the folding of proteins. May also function as a chaperone, playing a role in intracellular transport of proteins. May also have a protein ubiquitin ligase activity acting as an E3 ubiquitin protein ligase or as a ubiquitin-ubiquitin ligase promoting elongation of ubiquitin chains on proteins.</text>
</comment>
<dbReference type="GO" id="GO:0000209">
    <property type="term" value="P:protein polyubiquitination"/>
    <property type="evidence" value="ECO:0007669"/>
    <property type="project" value="TreeGrafter"/>
</dbReference>
<evidence type="ECO:0000256" key="9">
    <source>
        <dbReference type="ARBA" id="ARBA00023242"/>
    </source>
</evidence>
<accession>A0A5C3QXG4</accession>
<dbReference type="GO" id="GO:0003755">
    <property type="term" value="F:peptidyl-prolyl cis-trans isomerase activity"/>
    <property type="evidence" value="ECO:0007669"/>
    <property type="project" value="UniProtKB-EC"/>
</dbReference>
<keyword evidence="9" id="KW-0539">Nucleus</keyword>
<dbReference type="PROSITE" id="PS51698">
    <property type="entry name" value="U_BOX"/>
    <property type="match status" value="1"/>
</dbReference>
<evidence type="ECO:0000313" key="14">
    <source>
        <dbReference type="Proteomes" id="UP000305067"/>
    </source>
</evidence>
<dbReference type="PRINTS" id="PR00153">
    <property type="entry name" value="CSAPPISMRASE"/>
</dbReference>
<gene>
    <name evidence="13" type="ORF">BDV98DRAFT_647697</name>
</gene>
<evidence type="ECO:0000259" key="12">
    <source>
        <dbReference type="PROSITE" id="PS51698"/>
    </source>
</evidence>
<dbReference type="EC" id="2.3.2.27" evidence="6"/>
<dbReference type="STRING" id="1884261.A0A5C3QXG4"/>
<evidence type="ECO:0000256" key="4">
    <source>
        <dbReference type="ARBA" id="ARBA00004123"/>
    </source>
</evidence>
<evidence type="ECO:0000256" key="10">
    <source>
        <dbReference type="SAM" id="MobiDB-lite"/>
    </source>
</evidence>
<protein>
    <recommendedName>
        <fullName evidence="6">RING-type E3 ubiquitin transferase</fullName>
        <ecNumber evidence="6">2.3.2.27</ecNumber>
    </recommendedName>
</protein>
<feature type="domain" description="PPIase cyclophilin-type" evidence="11">
    <location>
        <begin position="276"/>
        <end position="422"/>
    </location>
</feature>
<dbReference type="InterPro" id="IPR029000">
    <property type="entry name" value="Cyclophilin-like_dom_sf"/>
</dbReference>
<keyword evidence="7" id="KW-0808">Transferase</keyword>
<evidence type="ECO:0000313" key="13">
    <source>
        <dbReference type="EMBL" id="TFL06703.1"/>
    </source>
</evidence>
<evidence type="ECO:0000259" key="11">
    <source>
        <dbReference type="PROSITE" id="PS50072"/>
    </source>
</evidence>
<dbReference type="GO" id="GO:0071013">
    <property type="term" value="C:catalytic step 2 spliceosome"/>
    <property type="evidence" value="ECO:0007669"/>
    <property type="project" value="TreeGrafter"/>
</dbReference>
<dbReference type="InterPro" id="IPR020892">
    <property type="entry name" value="Cyclophilin-type_PPIase_CS"/>
</dbReference>
<evidence type="ECO:0000256" key="7">
    <source>
        <dbReference type="ARBA" id="ARBA00022679"/>
    </source>
</evidence>